<dbReference type="EMBL" id="QTSX02005812">
    <property type="protein sequence ID" value="KAJ9057252.1"/>
    <property type="molecule type" value="Genomic_DNA"/>
</dbReference>
<organism evidence="1 2">
    <name type="scientific">Entomophthora muscae</name>
    <dbReference type="NCBI Taxonomy" id="34485"/>
    <lineage>
        <taxon>Eukaryota</taxon>
        <taxon>Fungi</taxon>
        <taxon>Fungi incertae sedis</taxon>
        <taxon>Zoopagomycota</taxon>
        <taxon>Entomophthoromycotina</taxon>
        <taxon>Entomophthoromycetes</taxon>
        <taxon>Entomophthorales</taxon>
        <taxon>Entomophthoraceae</taxon>
        <taxon>Entomophthora</taxon>
    </lineage>
</organism>
<evidence type="ECO:0000313" key="2">
    <source>
        <dbReference type="Proteomes" id="UP001165960"/>
    </source>
</evidence>
<keyword evidence="2" id="KW-1185">Reference proteome</keyword>
<sequence>MTRHGDRAPLGESLTGSQESSGPATGWKCSPGDISDSSVTIQGMSSIQDIRFKEDGVCSKDHLTVKGIQQLEKLGKELRKIYQAQLANGVSVNTTWTQRTYWSAVALMSGLLDFKHPKFVIHSKPLEKDGLIHVYNKCKLEKQLSKGVRKTEAFQSANTSLVEVAKDHGLGVSSHSLAAYMAVDNLRCLDCHQMSLPPSKSDKSIIYKAMDEFTKAVYFPTSRNAQFHRMRIGTYLKDLNQQLQHPTKKGMPRFFYTSAHDASVSALLSSLDIDITGTPPYASNFIIELWAKKGRGSGLSNVVRFIYNGKYVRPSWCNRSYCSAHALLSNLHKLGIKISGNRKGSKEFDFWSECNAQQE</sequence>
<comment type="caution">
    <text evidence="1">The sequence shown here is derived from an EMBL/GenBank/DDBJ whole genome shotgun (WGS) entry which is preliminary data.</text>
</comment>
<gene>
    <name evidence="1" type="ORF">DSO57_1024459</name>
</gene>
<dbReference type="Proteomes" id="UP001165960">
    <property type="component" value="Unassembled WGS sequence"/>
</dbReference>
<protein>
    <submittedName>
        <fullName evidence="1">Uncharacterized protein</fullName>
    </submittedName>
</protein>
<accession>A0ACC2S4M3</accession>
<proteinExistence type="predicted"/>
<evidence type="ECO:0000313" key="1">
    <source>
        <dbReference type="EMBL" id="KAJ9057252.1"/>
    </source>
</evidence>
<reference evidence="1" key="1">
    <citation type="submission" date="2022-04" db="EMBL/GenBank/DDBJ databases">
        <title>Genome of the entomopathogenic fungus Entomophthora muscae.</title>
        <authorList>
            <person name="Elya C."/>
            <person name="Lovett B.R."/>
            <person name="Lee E."/>
            <person name="Macias A.M."/>
            <person name="Hajek A.E."/>
            <person name="De Bivort B.L."/>
            <person name="Kasson M.T."/>
            <person name="De Fine Licht H.H."/>
            <person name="Stajich J.E."/>
        </authorList>
    </citation>
    <scope>NUCLEOTIDE SEQUENCE</scope>
    <source>
        <strain evidence="1">Berkeley</strain>
    </source>
</reference>
<name>A0ACC2S4M3_9FUNG</name>